<dbReference type="AlphaFoldDB" id="A0A7W3QK83"/>
<dbReference type="PROSITE" id="PS50801">
    <property type="entry name" value="STAS"/>
    <property type="match status" value="1"/>
</dbReference>
<evidence type="ECO:0000256" key="3">
    <source>
        <dbReference type="SAM" id="MobiDB-lite"/>
    </source>
</evidence>
<proteinExistence type="inferred from homology"/>
<dbReference type="Proteomes" id="UP000572680">
    <property type="component" value="Unassembled WGS sequence"/>
</dbReference>
<sequence>MSHRHLPGGVTVVSVAGEVDLRTADRLHAYLQQARRSPAEHLVLDLTDTPLLDSTGLQVLVNAHLYATAHGATIRVAALAPMVQRVFAITRLDAHIGVHPTVEDALLAALTGRRPGGGSDDGNGLGGNTAHGESA</sequence>
<protein>
    <recommendedName>
        <fullName evidence="2">Anti-sigma factor antagonist</fullName>
    </recommendedName>
</protein>
<evidence type="ECO:0000256" key="2">
    <source>
        <dbReference type="RuleBase" id="RU003749"/>
    </source>
</evidence>
<comment type="caution">
    <text evidence="5">The sequence shown here is derived from an EMBL/GenBank/DDBJ whole genome shotgun (WGS) entry which is preliminary data.</text>
</comment>
<reference evidence="5 6" key="1">
    <citation type="submission" date="2020-08" db="EMBL/GenBank/DDBJ databases">
        <title>Genomic Encyclopedia of Type Strains, Phase IV (KMG-IV): sequencing the most valuable type-strain genomes for metagenomic binning, comparative biology and taxonomic classification.</title>
        <authorList>
            <person name="Goeker M."/>
        </authorList>
    </citation>
    <scope>NUCLEOTIDE SEQUENCE [LARGE SCALE GENOMIC DNA]</scope>
    <source>
        <strain evidence="5 6">DSM 44197</strain>
    </source>
</reference>
<dbReference type="SUPFAM" id="SSF52091">
    <property type="entry name" value="SpoIIaa-like"/>
    <property type="match status" value="1"/>
</dbReference>
<dbReference type="Gene3D" id="3.30.750.24">
    <property type="entry name" value="STAS domain"/>
    <property type="match status" value="1"/>
</dbReference>
<accession>A0A7W3QK83</accession>
<dbReference type="PANTHER" id="PTHR33495">
    <property type="entry name" value="ANTI-SIGMA FACTOR ANTAGONIST TM_1081-RELATED-RELATED"/>
    <property type="match status" value="1"/>
</dbReference>
<evidence type="ECO:0000313" key="6">
    <source>
        <dbReference type="Proteomes" id="UP000572680"/>
    </source>
</evidence>
<feature type="domain" description="STAS" evidence="4">
    <location>
        <begin position="9"/>
        <end position="109"/>
    </location>
</feature>
<dbReference type="InterPro" id="IPR002645">
    <property type="entry name" value="STAS_dom"/>
</dbReference>
<dbReference type="GO" id="GO:0043856">
    <property type="term" value="F:anti-sigma factor antagonist activity"/>
    <property type="evidence" value="ECO:0007669"/>
    <property type="project" value="InterPro"/>
</dbReference>
<dbReference type="RefSeq" id="WP_182842687.1">
    <property type="nucleotide sequence ID" value="NZ_BAAALP010000035.1"/>
</dbReference>
<dbReference type="CDD" id="cd07043">
    <property type="entry name" value="STAS_anti-anti-sigma_factors"/>
    <property type="match status" value="1"/>
</dbReference>
<feature type="compositionally biased region" description="Gly residues" evidence="3">
    <location>
        <begin position="114"/>
        <end position="129"/>
    </location>
</feature>
<dbReference type="InterPro" id="IPR003658">
    <property type="entry name" value="Anti-sigma_ant"/>
</dbReference>
<dbReference type="PANTHER" id="PTHR33495:SF2">
    <property type="entry name" value="ANTI-SIGMA FACTOR ANTAGONIST TM_1081-RELATED"/>
    <property type="match status" value="1"/>
</dbReference>
<dbReference type="NCBIfam" id="TIGR00377">
    <property type="entry name" value="ant_ant_sig"/>
    <property type="match status" value="1"/>
</dbReference>
<comment type="similarity">
    <text evidence="1 2">Belongs to the anti-sigma-factor antagonist family.</text>
</comment>
<keyword evidence="6" id="KW-1185">Reference proteome</keyword>
<evidence type="ECO:0000256" key="1">
    <source>
        <dbReference type="ARBA" id="ARBA00009013"/>
    </source>
</evidence>
<feature type="region of interest" description="Disordered" evidence="3">
    <location>
        <begin position="113"/>
        <end position="135"/>
    </location>
</feature>
<dbReference type="EMBL" id="JACJIA010000002">
    <property type="protein sequence ID" value="MBA8950234.1"/>
    <property type="molecule type" value="Genomic_DNA"/>
</dbReference>
<name>A0A7W3QK83_ACTNM</name>
<evidence type="ECO:0000259" key="4">
    <source>
        <dbReference type="PROSITE" id="PS50801"/>
    </source>
</evidence>
<organism evidence="5 6">
    <name type="scientific">Actinomadura namibiensis</name>
    <dbReference type="NCBI Taxonomy" id="182080"/>
    <lineage>
        <taxon>Bacteria</taxon>
        <taxon>Bacillati</taxon>
        <taxon>Actinomycetota</taxon>
        <taxon>Actinomycetes</taxon>
        <taxon>Streptosporangiales</taxon>
        <taxon>Thermomonosporaceae</taxon>
        <taxon>Actinomadura</taxon>
    </lineage>
</organism>
<gene>
    <name evidence="5" type="ORF">HNR61_001847</name>
</gene>
<dbReference type="InterPro" id="IPR036513">
    <property type="entry name" value="STAS_dom_sf"/>
</dbReference>
<dbReference type="Pfam" id="PF01740">
    <property type="entry name" value="STAS"/>
    <property type="match status" value="1"/>
</dbReference>
<evidence type="ECO:0000313" key="5">
    <source>
        <dbReference type="EMBL" id="MBA8950234.1"/>
    </source>
</evidence>